<evidence type="ECO:0000256" key="10">
    <source>
        <dbReference type="ARBA" id="ARBA00023034"/>
    </source>
</evidence>
<proteinExistence type="inferred from homology"/>
<dbReference type="GO" id="GO:0000139">
    <property type="term" value="C:Golgi membrane"/>
    <property type="evidence" value="ECO:0007669"/>
    <property type="project" value="UniProtKB-SubCell"/>
</dbReference>
<evidence type="ECO:0000256" key="2">
    <source>
        <dbReference type="ARBA" id="ARBA00004922"/>
    </source>
</evidence>
<evidence type="ECO:0000256" key="6">
    <source>
        <dbReference type="ARBA" id="ARBA00022692"/>
    </source>
</evidence>
<organism evidence="14 15">
    <name type="scientific">Hyalella azteca</name>
    <name type="common">Amphipod</name>
    <dbReference type="NCBI Taxonomy" id="294128"/>
    <lineage>
        <taxon>Eukaryota</taxon>
        <taxon>Metazoa</taxon>
        <taxon>Ecdysozoa</taxon>
        <taxon>Arthropoda</taxon>
        <taxon>Crustacea</taxon>
        <taxon>Multicrustacea</taxon>
        <taxon>Malacostraca</taxon>
        <taxon>Eumalacostraca</taxon>
        <taxon>Peracarida</taxon>
        <taxon>Amphipoda</taxon>
        <taxon>Senticaudata</taxon>
        <taxon>Talitrida</taxon>
        <taxon>Talitroidea</taxon>
        <taxon>Hyalellidae</taxon>
        <taxon>Hyalella</taxon>
    </lineage>
</organism>
<keyword evidence="10 13" id="KW-0333">Golgi apparatus</keyword>
<accession>A0A8B7PLJ7</accession>
<comment type="similarity">
    <text evidence="3 13">Belongs to the glycosyltransferase 13 family.</text>
</comment>
<evidence type="ECO:0000256" key="12">
    <source>
        <dbReference type="ARBA" id="ARBA00023211"/>
    </source>
</evidence>
<dbReference type="GO" id="GO:0030145">
    <property type="term" value="F:manganese ion binding"/>
    <property type="evidence" value="ECO:0007669"/>
    <property type="project" value="UniProtKB-UniRule"/>
</dbReference>
<comment type="cofactor">
    <cofactor evidence="13">
        <name>Mn(2+)</name>
        <dbReference type="ChEBI" id="CHEBI:29035"/>
    </cofactor>
    <text evidence="13">The cofactor is mostly bound to the substrate.</text>
</comment>
<keyword evidence="14" id="KW-1185">Reference proteome</keyword>
<dbReference type="GO" id="GO:0047223">
    <property type="term" value="F:beta-1,3-galactosyl-O-glycosyl-glycoprotein beta-1,3-N-acetylglucosaminyltransferase activity"/>
    <property type="evidence" value="ECO:0007669"/>
    <property type="project" value="TreeGrafter"/>
</dbReference>
<dbReference type="InterPro" id="IPR029044">
    <property type="entry name" value="Nucleotide-diphossugar_trans"/>
</dbReference>
<evidence type="ECO:0000256" key="3">
    <source>
        <dbReference type="ARBA" id="ARBA00006492"/>
    </source>
</evidence>
<dbReference type="AlphaFoldDB" id="A0A8B7PLJ7"/>
<comment type="subcellular location">
    <subcellularLocation>
        <location evidence="1 13">Golgi apparatus membrane</location>
        <topology evidence="1 13">Single-pass type II membrane protein</topology>
    </subcellularLocation>
</comment>
<keyword evidence="8 13" id="KW-0735">Signal-anchor</keyword>
<dbReference type="KEGG" id="hazt:108682418"/>
<dbReference type="EC" id="2.4.1.101" evidence="13"/>
<comment type="pathway">
    <text evidence="2 13">Protein modification; protein glycosylation.</text>
</comment>
<keyword evidence="5" id="KW-0808">Transferase</keyword>
<dbReference type="GO" id="GO:0003827">
    <property type="term" value="F:alpha-1,3-mannosylglycoprotein 2-beta-N-acetylglucosaminyltransferase activity"/>
    <property type="evidence" value="ECO:0007669"/>
    <property type="project" value="UniProtKB-UniRule"/>
</dbReference>
<keyword evidence="9" id="KW-1133">Transmembrane helix</keyword>
<evidence type="ECO:0000313" key="14">
    <source>
        <dbReference type="Proteomes" id="UP000694843"/>
    </source>
</evidence>
<gene>
    <name evidence="15" type="primary">LOC108682418</name>
</gene>
<dbReference type="RefSeq" id="XP_018027064.2">
    <property type="nucleotide sequence ID" value="XM_018171575.2"/>
</dbReference>
<dbReference type="InterPro" id="IPR004139">
    <property type="entry name" value="Glyco_trans_13"/>
</dbReference>
<evidence type="ECO:0000256" key="11">
    <source>
        <dbReference type="ARBA" id="ARBA00023136"/>
    </source>
</evidence>
<name>A0A8B7PLJ7_HYAAZ</name>
<dbReference type="InterPro" id="IPR052463">
    <property type="entry name" value="O-linked_mannose_GnT"/>
</dbReference>
<dbReference type="GeneID" id="108682418"/>
<dbReference type="OrthoDB" id="6344064at2759"/>
<keyword evidence="4 13" id="KW-0328">Glycosyltransferase</keyword>
<dbReference type="PANTHER" id="PTHR46396">
    <property type="entry name" value="PROTEIN O-LINKED-MANNOSE BETA-1,2-N-ACETYLGLUCOSAMINYLTRANSFERASE 1"/>
    <property type="match status" value="1"/>
</dbReference>
<evidence type="ECO:0000256" key="8">
    <source>
        <dbReference type="ARBA" id="ARBA00022968"/>
    </source>
</evidence>
<evidence type="ECO:0000256" key="4">
    <source>
        <dbReference type="ARBA" id="ARBA00022676"/>
    </source>
</evidence>
<dbReference type="GO" id="GO:0016266">
    <property type="term" value="P:protein O-linked glycosylation via N-acetyl-galactosamine"/>
    <property type="evidence" value="ECO:0007669"/>
    <property type="project" value="TreeGrafter"/>
</dbReference>
<dbReference type="Gene3D" id="3.90.550.10">
    <property type="entry name" value="Spore Coat Polysaccharide Biosynthesis Protein SpsA, Chain A"/>
    <property type="match status" value="1"/>
</dbReference>
<keyword evidence="7 13" id="KW-0479">Metal-binding</keyword>
<keyword evidence="12 13" id="KW-0464">Manganese</keyword>
<keyword evidence="6" id="KW-0812">Transmembrane</keyword>
<dbReference type="Pfam" id="PF03071">
    <property type="entry name" value="GNT-I"/>
    <property type="match status" value="1"/>
</dbReference>
<evidence type="ECO:0000256" key="5">
    <source>
        <dbReference type="ARBA" id="ARBA00022679"/>
    </source>
</evidence>
<evidence type="ECO:0000256" key="7">
    <source>
        <dbReference type="ARBA" id="ARBA00022723"/>
    </source>
</evidence>
<comment type="catalytic activity">
    <reaction evidence="13">
        <text>N(4)-(alpha-D-Man-(1-&gt;3)-[alpha-D-Man-(1-&gt;3)-[alpha-D-Man-(1-&gt;6)]-alpha-D-Man-(1-&gt;6)]-beta-D-Man-(1-&gt;4)-beta-D-GlcNAc-(1-&gt;4)-beta-D-GlcNAc)-L-asparaginyl-[protein] (N-glucan mannose isomer 5A1,2) + UDP-N-acetyl-alpha-D-glucosamine = N(4)-{beta-D-GlcNAc-(1-&gt;2)-alpha-D-Man-(1-&gt;3)-[alpha-D-Man-(1-&gt;3)-[alpha-D-Man-(1-&gt;6)]-alpha-D-Man-(1-&gt;6)]-beta-D-Man-(1-&gt;4)-beta-D-GlcNAc-(1-&gt;4)-beta-D-GlcNAc}-L-asparaginyl-[protein] + UDP + H(+)</text>
        <dbReference type="Rhea" id="RHEA:11456"/>
        <dbReference type="Rhea" id="RHEA-COMP:14367"/>
        <dbReference type="Rhea" id="RHEA-COMP:14368"/>
        <dbReference type="ChEBI" id="CHEBI:15378"/>
        <dbReference type="ChEBI" id="CHEBI:57705"/>
        <dbReference type="ChEBI" id="CHEBI:58223"/>
        <dbReference type="ChEBI" id="CHEBI:59087"/>
        <dbReference type="ChEBI" id="CHEBI:60625"/>
        <dbReference type="EC" id="2.4.1.101"/>
    </reaction>
</comment>
<evidence type="ECO:0000256" key="1">
    <source>
        <dbReference type="ARBA" id="ARBA00004323"/>
    </source>
</evidence>
<evidence type="ECO:0000313" key="15">
    <source>
        <dbReference type="RefSeq" id="XP_018027064.2"/>
    </source>
</evidence>
<dbReference type="PANTHER" id="PTHR46396:SF1">
    <property type="entry name" value="PROTEIN O-LINKED-MANNOSE BETA-1,2-N-ACETYLGLUCOSAMINYLTRANSFERASE 1"/>
    <property type="match status" value="1"/>
</dbReference>
<keyword evidence="11" id="KW-0472">Membrane</keyword>
<dbReference type="Proteomes" id="UP000694843">
    <property type="component" value="Unplaced"/>
</dbReference>
<reference evidence="15" key="1">
    <citation type="submission" date="2025-08" db="UniProtKB">
        <authorList>
            <consortium name="RefSeq"/>
        </authorList>
    </citation>
    <scope>IDENTIFICATION</scope>
    <source>
        <tissue evidence="15">Whole organism</tissue>
    </source>
</reference>
<comment type="function">
    <text evidence="13">Initiates complex N-linked carbohydrate formation. Essential for the conversion of high-mannose to hybrid and complex N-glycans.</text>
</comment>
<protein>
    <recommendedName>
        <fullName evidence="13">Alpha-1,3-mannosyl-glycoprotein 2-beta-N-acetylglucosaminyltransferase</fullName>
        <shortName evidence="13">GNT-I</shortName>
        <shortName evidence="13">GlcNAc-T I</shortName>
        <ecNumber evidence="13">2.4.1.101</ecNumber>
    </recommendedName>
    <alternativeName>
        <fullName evidence="13">N-glycosyl-oligosaccharide-glycoprotein N-acetylglucosaminyltransferase I</fullName>
    </alternativeName>
</protein>
<evidence type="ECO:0000256" key="9">
    <source>
        <dbReference type="ARBA" id="ARBA00022989"/>
    </source>
</evidence>
<evidence type="ECO:0000256" key="13">
    <source>
        <dbReference type="RuleBase" id="RU368119"/>
    </source>
</evidence>
<sequence length="247" mass="28527">MFPQFGWMVTRKYAQEVIHSWVDNSKTSVDWDWWLHVMPLRRGRHALVPEVSRSFHSGSSGAHITGWDQALIFSNMIYNRDPDVKLNDLHLLQADVYADYISSELKRSKILSIEDGFRPCSVDTIPAHMRPGPVVVRLEANSYSDKHSSLMLFARCLHTYPDHAFDNYEGVVQYTITSITPHTTLYAVACPISPYCGFIENATMTSPREGAVVRISSRDKRWRLARWYNNTEDVRYYNHSATYYGLI</sequence>